<dbReference type="Proteomes" id="UP000222564">
    <property type="component" value="Unassembled WGS sequence"/>
</dbReference>
<dbReference type="Gene3D" id="3.40.50.1450">
    <property type="entry name" value="HybD-like"/>
    <property type="match status" value="1"/>
</dbReference>
<name>A0A2C6M660_9FIRM</name>
<sequence>MGIQLPDKIVIYAIEAMDTLTFSETLSPPVAGAVPRAVQAIRNDIRSR</sequence>
<evidence type="ECO:0000313" key="2">
    <source>
        <dbReference type="Proteomes" id="UP000222564"/>
    </source>
</evidence>
<reference evidence="1 2" key="1">
    <citation type="submission" date="2013-09" db="EMBL/GenBank/DDBJ databases">
        <title>Biodegradation of hydrocarbons in the deep terrestrial subsurface : characterization of a microbial consortium composed of two Desulfotomaculum species originating from a deep geological formation.</title>
        <authorList>
            <person name="Aullo T."/>
            <person name="Berlendis S."/>
            <person name="Lascourreges J.-F."/>
            <person name="Dessort D."/>
            <person name="Saint-Laurent S."/>
            <person name="Schraauwers B."/>
            <person name="Mas J."/>
            <person name="Magot M."/>
            <person name="Ranchou-Peyruse A."/>
        </authorList>
    </citation>
    <scope>NUCLEOTIDE SEQUENCE [LARGE SCALE GENOMIC DNA]</scope>
    <source>
        <strain evidence="1 2">Bs107</strain>
    </source>
</reference>
<dbReference type="InterPro" id="IPR023430">
    <property type="entry name" value="Pept_HybD-like_dom_sf"/>
</dbReference>
<dbReference type="EMBL" id="AWQQ01000087">
    <property type="protein sequence ID" value="PHJ37707.1"/>
    <property type="molecule type" value="Genomic_DNA"/>
</dbReference>
<dbReference type="AlphaFoldDB" id="A0A2C6M660"/>
<comment type="caution">
    <text evidence="1">The sequence shown here is derived from an EMBL/GenBank/DDBJ whole genome shotgun (WGS) entry which is preliminary data.</text>
</comment>
<organism evidence="1 2">
    <name type="scientific">Desulforamulus profundi</name>
    <dbReference type="NCBI Taxonomy" id="1383067"/>
    <lineage>
        <taxon>Bacteria</taxon>
        <taxon>Bacillati</taxon>
        <taxon>Bacillota</taxon>
        <taxon>Clostridia</taxon>
        <taxon>Eubacteriales</taxon>
        <taxon>Peptococcaceae</taxon>
        <taxon>Desulforamulus</taxon>
    </lineage>
</organism>
<dbReference type="SUPFAM" id="SSF53163">
    <property type="entry name" value="HybD-like"/>
    <property type="match status" value="1"/>
</dbReference>
<keyword evidence="2" id="KW-1185">Reference proteome</keyword>
<gene>
    <name evidence="1" type="ORF">P378_14485</name>
</gene>
<accession>A0A2C6M660</accession>
<proteinExistence type="predicted"/>
<protein>
    <submittedName>
        <fullName evidence="1">Uncharacterized protein</fullName>
    </submittedName>
</protein>
<evidence type="ECO:0000313" key="1">
    <source>
        <dbReference type="EMBL" id="PHJ37707.1"/>
    </source>
</evidence>